<feature type="compositionally biased region" description="Basic and acidic residues" evidence="1">
    <location>
        <begin position="97"/>
        <end position="112"/>
    </location>
</feature>
<keyword evidence="3" id="KW-1185">Reference proteome</keyword>
<feature type="region of interest" description="Disordered" evidence="1">
    <location>
        <begin position="89"/>
        <end position="128"/>
    </location>
</feature>
<dbReference type="AlphaFoldDB" id="A0AAD6VA87"/>
<evidence type="ECO:0000313" key="3">
    <source>
        <dbReference type="Proteomes" id="UP001219525"/>
    </source>
</evidence>
<evidence type="ECO:0000256" key="1">
    <source>
        <dbReference type="SAM" id="MobiDB-lite"/>
    </source>
</evidence>
<comment type="caution">
    <text evidence="2">The sequence shown here is derived from an EMBL/GenBank/DDBJ whole genome shotgun (WGS) entry which is preliminary data.</text>
</comment>
<reference evidence="2" key="1">
    <citation type="submission" date="2023-03" db="EMBL/GenBank/DDBJ databases">
        <title>Massive genome expansion in bonnet fungi (Mycena s.s.) driven by repeated elements and novel gene families across ecological guilds.</title>
        <authorList>
            <consortium name="Lawrence Berkeley National Laboratory"/>
            <person name="Harder C.B."/>
            <person name="Miyauchi S."/>
            <person name="Viragh M."/>
            <person name="Kuo A."/>
            <person name="Thoen E."/>
            <person name="Andreopoulos B."/>
            <person name="Lu D."/>
            <person name="Skrede I."/>
            <person name="Drula E."/>
            <person name="Henrissat B."/>
            <person name="Morin E."/>
            <person name="Kohler A."/>
            <person name="Barry K."/>
            <person name="LaButti K."/>
            <person name="Morin E."/>
            <person name="Salamov A."/>
            <person name="Lipzen A."/>
            <person name="Mereny Z."/>
            <person name="Hegedus B."/>
            <person name="Baldrian P."/>
            <person name="Stursova M."/>
            <person name="Weitz H."/>
            <person name="Taylor A."/>
            <person name="Grigoriev I.V."/>
            <person name="Nagy L.G."/>
            <person name="Martin F."/>
            <person name="Kauserud H."/>
        </authorList>
    </citation>
    <scope>NUCLEOTIDE SEQUENCE</scope>
    <source>
        <strain evidence="2">9144</strain>
    </source>
</reference>
<evidence type="ECO:0000313" key="2">
    <source>
        <dbReference type="EMBL" id="KAJ7206842.1"/>
    </source>
</evidence>
<sequence>MPRGAALNVKINLTAVHLQFAMLKSVKKCQSTRAIREAQVVVECTRDIKARGMMRTARAQMQRLRRKSFFFDRDIDPNSAALRDLLALESEEPEPEMSQKEKHKSMEVKKTTTAELDWSQIRRGGSKS</sequence>
<name>A0AAD6VA87_9AGAR</name>
<dbReference type="EMBL" id="JARJCW010000038">
    <property type="protein sequence ID" value="KAJ7206842.1"/>
    <property type="molecule type" value="Genomic_DNA"/>
</dbReference>
<proteinExistence type="predicted"/>
<gene>
    <name evidence="2" type="ORF">GGX14DRAFT_396772</name>
</gene>
<accession>A0AAD6VA87</accession>
<protein>
    <submittedName>
        <fullName evidence="2">Uncharacterized protein</fullName>
    </submittedName>
</protein>
<dbReference type="Proteomes" id="UP001219525">
    <property type="component" value="Unassembled WGS sequence"/>
</dbReference>
<organism evidence="2 3">
    <name type="scientific">Mycena pura</name>
    <dbReference type="NCBI Taxonomy" id="153505"/>
    <lineage>
        <taxon>Eukaryota</taxon>
        <taxon>Fungi</taxon>
        <taxon>Dikarya</taxon>
        <taxon>Basidiomycota</taxon>
        <taxon>Agaricomycotina</taxon>
        <taxon>Agaricomycetes</taxon>
        <taxon>Agaricomycetidae</taxon>
        <taxon>Agaricales</taxon>
        <taxon>Marasmiineae</taxon>
        <taxon>Mycenaceae</taxon>
        <taxon>Mycena</taxon>
    </lineage>
</organism>